<dbReference type="Proteomes" id="UP000789595">
    <property type="component" value="Unassembled WGS sequence"/>
</dbReference>
<name>A0A7S4EDB4_9STRA</name>
<gene>
    <name evidence="2" type="ORF">PCAL00307_LOCUS20851</name>
    <name evidence="3" type="ORF">PECAL_3P24030</name>
</gene>
<proteinExistence type="predicted"/>
<reference evidence="2" key="1">
    <citation type="submission" date="2021-01" db="EMBL/GenBank/DDBJ databases">
        <authorList>
            <person name="Corre E."/>
            <person name="Pelletier E."/>
            <person name="Niang G."/>
            <person name="Scheremetjew M."/>
            <person name="Finn R."/>
            <person name="Kale V."/>
            <person name="Holt S."/>
            <person name="Cochrane G."/>
            <person name="Meng A."/>
            <person name="Brown T."/>
            <person name="Cohen L."/>
        </authorList>
    </citation>
    <scope>NUCLEOTIDE SEQUENCE</scope>
    <source>
        <strain evidence="2">CCMP1756</strain>
    </source>
</reference>
<evidence type="ECO:0000313" key="3">
    <source>
        <dbReference type="EMBL" id="CAH0372410.1"/>
    </source>
</evidence>
<evidence type="ECO:0000256" key="1">
    <source>
        <dbReference type="SAM" id="SignalP"/>
    </source>
</evidence>
<protein>
    <submittedName>
        <fullName evidence="2">Uncharacterized protein</fullName>
    </submittedName>
</protein>
<feature type="signal peptide" evidence="1">
    <location>
        <begin position="1"/>
        <end position="21"/>
    </location>
</feature>
<evidence type="ECO:0000313" key="2">
    <source>
        <dbReference type="EMBL" id="CAE0705402.1"/>
    </source>
</evidence>
<accession>A0A7S4EDB4</accession>
<sequence length="329" mass="35897">MRARSDARMWLPLLLVSIATSQNLVAVTKAATRARGASARGSAPGVGECVLLCAAVCDRIDHHQGHHNLAGLVQVGQFLNSTRALARGGSNTSFVVIDWKECLPLHPAHAVVWTPASIDTRAAWSPNDFRFVLYVAFLRAFPQVRRLMICDGRDTLLSIDPVPRLAAHALYAGVNAGGCGNRARAAPPRCQAFLQKCQRGYLNAGLLGGDRDLVQGVVEDVVAFLEACEVEGNCRGGNKVPNHNLNMIAVNCVVAQRQSNGSLDLRTGRPFQGVWVDHDRRWALDRRGERNLHLDLDADLRAVNATWAHEVVARSFFDPAAHQRRLTAT</sequence>
<dbReference type="EMBL" id="HBIW01024162">
    <property type="protein sequence ID" value="CAE0705402.1"/>
    <property type="molecule type" value="Transcribed_RNA"/>
</dbReference>
<keyword evidence="1" id="KW-0732">Signal</keyword>
<reference evidence="3" key="2">
    <citation type="submission" date="2021-11" db="EMBL/GenBank/DDBJ databases">
        <authorList>
            <consortium name="Genoscope - CEA"/>
            <person name="William W."/>
        </authorList>
    </citation>
    <scope>NUCLEOTIDE SEQUENCE</scope>
</reference>
<evidence type="ECO:0000313" key="4">
    <source>
        <dbReference type="Proteomes" id="UP000789595"/>
    </source>
</evidence>
<dbReference type="EMBL" id="CAKKNE010000003">
    <property type="protein sequence ID" value="CAH0372410.1"/>
    <property type="molecule type" value="Genomic_DNA"/>
</dbReference>
<keyword evidence="4" id="KW-1185">Reference proteome</keyword>
<feature type="chain" id="PRO_5036212417" evidence="1">
    <location>
        <begin position="22"/>
        <end position="329"/>
    </location>
</feature>
<organism evidence="2">
    <name type="scientific">Pelagomonas calceolata</name>
    <dbReference type="NCBI Taxonomy" id="35677"/>
    <lineage>
        <taxon>Eukaryota</taxon>
        <taxon>Sar</taxon>
        <taxon>Stramenopiles</taxon>
        <taxon>Ochrophyta</taxon>
        <taxon>Pelagophyceae</taxon>
        <taxon>Pelagomonadales</taxon>
        <taxon>Pelagomonadaceae</taxon>
        <taxon>Pelagomonas</taxon>
    </lineage>
</organism>
<dbReference type="AlphaFoldDB" id="A0A7S4EDB4"/>